<proteinExistence type="inferred from homology"/>
<comment type="caution">
    <text evidence="13">The sequence shown here is derived from an EMBL/GenBank/DDBJ whole genome shotgun (WGS) entry which is preliminary data.</text>
</comment>
<dbReference type="InterPro" id="IPR005111">
    <property type="entry name" value="MoeA_C_domain_IV"/>
</dbReference>
<dbReference type="PANTHER" id="PTHR10192">
    <property type="entry name" value="MOLYBDOPTERIN BIOSYNTHESIS PROTEIN"/>
    <property type="match status" value="1"/>
</dbReference>
<evidence type="ECO:0000256" key="8">
    <source>
        <dbReference type="ARBA" id="ARBA00022842"/>
    </source>
</evidence>
<keyword evidence="6 11" id="KW-0808">Transferase</keyword>
<dbReference type="SUPFAM" id="SSF63867">
    <property type="entry name" value="MoeA C-terminal domain-like"/>
    <property type="match status" value="1"/>
</dbReference>
<reference evidence="13 14" key="1">
    <citation type="submission" date="2020-04" db="EMBL/GenBank/DDBJ databases">
        <authorList>
            <person name="Klaysubun C."/>
            <person name="Duangmal K."/>
            <person name="Lipun K."/>
        </authorList>
    </citation>
    <scope>NUCLEOTIDE SEQUENCE [LARGE SCALE GENOMIC DNA]</scope>
    <source>
        <strain evidence="13 14">DSM 45300</strain>
    </source>
</reference>
<dbReference type="SMART" id="SM00852">
    <property type="entry name" value="MoCF_biosynth"/>
    <property type="match status" value="1"/>
</dbReference>
<comment type="function">
    <text evidence="2 11">Catalyzes the insertion of molybdate into adenylated molybdopterin with the concomitant release of AMP.</text>
</comment>
<dbReference type="Gene3D" id="3.40.980.10">
    <property type="entry name" value="MoaB/Mog-like domain"/>
    <property type="match status" value="1"/>
</dbReference>
<dbReference type="Pfam" id="PF03453">
    <property type="entry name" value="MoeA_N"/>
    <property type="match status" value="1"/>
</dbReference>
<keyword evidence="8 11" id="KW-0460">Magnesium</keyword>
<dbReference type="EMBL" id="JAAXKZ010000153">
    <property type="protein sequence ID" value="NMH95080.1"/>
    <property type="molecule type" value="Genomic_DNA"/>
</dbReference>
<comment type="pathway">
    <text evidence="3 11">Cofactor biosynthesis; molybdopterin biosynthesis.</text>
</comment>
<accession>A0A848DQE9</accession>
<dbReference type="NCBIfam" id="TIGR00177">
    <property type="entry name" value="molyb_syn"/>
    <property type="match status" value="1"/>
</dbReference>
<evidence type="ECO:0000256" key="7">
    <source>
        <dbReference type="ARBA" id="ARBA00022723"/>
    </source>
</evidence>
<dbReference type="FunFam" id="3.40.980.10:FF:000004">
    <property type="entry name" value="Molybdopterin molybdenumtransferase"/>
    <property type="match status" value="1"/>
</dbReference>
<dbReference type="NCBIfam" id="NF045515">
    <property type="entry name" value="Glp_gephyrin"/>
    <property type="match status" value="1"/>
</dbReference>
<dbReference type="Gene3D" id="3.90.105.10">
    <property type="entry name" value="Molybdopterin biosynthesis moea protein, domain 2"/>
    <property type="match status" value="1"/>
</dbReference>
<keyword evidence="14" id="KW-1185">Reference proteome</keyword>
<dbReference type="GO" id="GO:0061599">
    <property type="term" value="F:molybdopterin molybdotransferase activity"/>
    <property type="evidence" value="ECO:0007669"/>
    <property type="project" value="UniProtKB-UniRule"/>
</dbReference>
<dbReference type="InterPro" id="IPR005110">
    <property type="entry name" value="MoeA_linker/N"/>
</dbReference>
<evidence type="ECO:0000256" key="6">
    <source>
        <dbReference type="ARBA" id="ARBA00022679"/>
    </source>
</evidence>
<dbReference type="Pfam" id="PF03454">
    <property type="entry name" value="MoeA_C"/>
    <property type="match status" value="1"/>
</dbReference>
<dbReference type="SUPFAM" id="SSF63882">
    <property type="entry name" value="MoeA N-terminal region -like"/>
    <property type="match status" value="1"/>
</dbReference>
<dbReference type="Pfam" id="PF00994">
    <property type="entry name" value="MoCF_biosynth"/>
    <property type="match status" value="1"/>
</dbReference>
<dbReference type="CDD" id="cd00887">
    <property type="entry name" value="MoeA"/>
    <property type="match status" value="1"/>
</dbReference>
<dbReference type="GO" id="GO:0006777">
    <property type="term" value="P:Mo-molybdopterin cofactor biosynthetic process"/>
    <property type="evidence" value="ECO:0007669"/>
    <property type="project" value="UniProtKB-UniRule"/>
</dbReference>
<evidence type="ECO:0000256" key="10">
    <source>
        <dbReference type="ARBA" id="ARBA00047317"/>
    </source>
</evidence>
<dbReference type="InterPro" id="IPR036135">
    <property type="entry name" value="MoeA_linker/N_sf"/>
</dbReference>
<dbReference type="Gene3D" id="2.40.340.10">
    <property type="entry name" value="MoeA, C-terminal, domain IV"/>
    <property type="match status" value="1"/>
</dbReference>
<keyword evidence="9 11" id="KW-0501">Molybdenum cofactor biosynthesis</keyword>
<dbReference type="InterPro" id="IPR036688">
    <property type="entry name" value="MoeA_C_domain_IV_sf"/>
</dbReference>
<keyword evidence="7 11" id="KW-0479">Metal-binding</keyword>
<evidence type="ECO:0000256" key="11">
    <source>
        <dbReference type="RuleBase" id="RU365090"/>
    </source>
</evidence>
<dbReference type="SUPFAM" id="SSF53218">
    <property type="entry name" value="Molybdenum cofactor biosynthesis proteins"/>
    <property type="match status" value="1"/>
</dbReference>
<dbReference type="AlphaFoldDB" id="A0A848DQE9"/>
<evidence type="ECO:0000256" key="5">
    <source>
        <dbReference type="ARBA" id="ARBA00022505"/>
    </source>
</evidence>
<evidence type="ECO:0000256" key="4">
    <source>
        <dbReference type="ARBA" id="ARBA00010763"/>
    </source>
</evidence>
<evidence type="ECO:0000256" key="2">
    <source>
        <dbReference type="ARBA" id="ARBA00002901"/>
    </source>
</evidence>
<feature type="domain" description="MoaB/Mog" evidence="12">
    <location>
        <begin position="184"/>
        <end position="327"/>
    </location>
</feature>
<evidence type="ECO:0000259" key="12">
    <source>
        <dbReference type="SMART" id="SM00852"/>
    </source>
</evidence>
<evidence type="ECO:0000256" key="9">
    <source>
        <dbReference type="ARBA" id="ARBA00023150"/>
    </source>
</evidence>
<dbReference type="UniPathway" id="UPA00344"/>
<dbReference type="FunFam" id="2.170.190.11:FF:000004">
    <property type="entry name" value="Molybdopterin molybdenumtransferase"/>
    <property type="match status" value="1"/>
</dbReference>
<protein>
    <recommendedName>
        <fullName evidence="11">Molybdopterin molybdenumtransferase</fullName>
        <ecNumber evidence="11">2.10.1.1</ecNumber>
    </recommendedName>
</protein>
<dbReference type="InterPro" id="IPR001453">
    <property type="entry name" value="MoaB/Mog_dom"/>
</dbReference>
<organism evidence="13 14">
    <name type="scientific">Pseudonocardia bannensis</name>
    <dbReference type="NCBI Taxonomy" id="630973"/>
    <lineage>
        <taxon>Bacteria</taxon>
        <taxon>Bacillati</taxon>
        <taxon>Actinomycetota</taxon>
        <taxon>Actinomycetes</taxon>
        <taxon>Pseudonocardiales</taxon>
        <taxon>Pseudonocardiaceae</taxon>
        <taxon>Pseudonocardia</taxon>
    </lineage>
</organism>
<dbReference type="Proteomes" id="UP000586918">
    <property type="component" value="Unassembled WGS sequence"/>
</dbReference>
<dbReference type="GO" id="GO:0005829">
    <property type="term" value="C:cytosol"/>
    <property type="evidence" value="ECO:0007669"/>
    <property type="project" value="TreeGrafter"/>
</dbReference>
<sequence length="412" mass="42122">MPTRNPRTVDEHQAVVAALVPPAPVQDVPLAQAAGLVLAADLTAPISLPPFDNSAMDGYAVRAADVADATDEVPVELPVATDIPAGRTDVPTLEPGTAHRIMTGAPLPPGADTVVQVELTDGGVDRVRIRRGPAPGTHVRTAGEDVPAGTVVLRAGTVLGAPQIALAAAVGSATLPVRRPPHVLVLSTGSELVAPGTPLQPGQIYESNGPMLAAAVQDAGGHAELLRFVPDDVAQFRQVISERVAEGVDLVLTSGGVSAGAYEVVKDALTGRGVDFVRVAMQPGGPQGAGRLEVDGAGDAVGIVTLPGNPVSSQVSFEVFVRPALRAALGHPHPHRPVVKATLAEPMTSPEGKRQFRRGVLDAVDGTVREVGSPASHLLGALAQADCLIVLPEDVTSVGVGDAVEVWLLDGR</sequence>
<dbReference type="PANTHER" id="PTHR10192:SF5">
    <property type="entry name" value="GEPHYRIN"/>
    <property type="match status" value="1"/>
</dbReference>
<dbReference type="GO" id="GO:0046872">
    <property type="term" value="F:metal ion binding"/>
    <property type="evidence" value="ECO:0007669"/>
    <property type="project" value="UniProtKB-UniRule"/>
</dbReference>
<evidence type="ECO:0000256" key="3">
    <source>
        <dbReference type="ARBA" id="ARBA00005046"/>
    </source>
</evidence>
<evidence type="ECO:0000313" key="13">
    <source>
        <dbReference type="EMBL" id="NMH95080.1"/>
    </source>
</evidence>
<evidence type="ECO:0000313" key="14">
    <source>
        <dbReference type="Proteomes" id="UP000586918"/>
    </source>
</evidence>
<dbReference type="InterPro" id="IPR038987">
    <property type="entry name" value="MoeA-like"/>
</dbReference>
<dbReference type="EC" id="2.10.1.1" evidence="11"/>
<dbReference type="InterPro" id="IPR036425">
    <property type="entry name" value="MoaB/Mog-like_dom_sf"/>
</dbReference>
<evidence type="ECO:0000256" key="1">
    <source>
        <dbReference type="ARBA" id="ARBA00001946"/>
    </source>
</evidence>
<dbReference type="Gene3D" id="2.170.190.11">
    <property type="entry name" value="Molybdopterin biosynthesis moea protein, domain 3"/>
    <property type="match status" value="1"/>
</dbReference>
<comment type="catalytic activity">
    <reaction evidence="10">
        <text>adenylyl-molybdopterin + molybdate = Mo-molybdopterin + AMP + H(+)</text>
        <dbReference type="Rhea" id="RHEA:35047"/>
        <dbReference type="ChEBI" id="CHEBI:15378"/>
        <dbReference type="ChEBI" id="CHEBI:36264"/>
        <dbReference type="ChEBI" id="CHEBI:62727"/>
        <dbReference type="ChEBI" id="CHEBI:71302"/>
        <dbReference type="ChEBI" id="CHEBI:456215"/>
        <dbReference type="EC" id="2.10.1.1"/>
    </reaction>
</comment>
<keyword evidence="5 11" id="KW-0500">Molybdenum</keyword>
<name>A0A848DQE9_9PSEU</name>
<gene>
    <name evidence="13" type="ORF">HF519_26655</name>
</gene>
<comment type="cofactor">
    <cofactor evidence="1 11">
        <name>Mg(2+)</name>
        <dbReference type="ChEBI" id="CHEBI:18420"/>
    </cofactor>
</comment>
<comment type="similarity">
    <text evidence="4 11">Belongs to the MoeA family.</text>
</comment>